<reference evidence="1 2" key="1">
    <citation type="submission" date="2015-07" db="EMBL/GenBank/DDBJ databases">
        <title>Comparative genomics of the Sigatoka disease complex on banana suggests a link between parallel evolutionary changes in Pseudocercospora fijiensis and Pseudocercospora eumusae and increased virulence on the banana host.</title>
        <authorList>
            <person name="Chang T.-C."/>
            <person name="Salvucci A."/>
            <person name="Crous P.W."/>
            <person name="Stergiopoulos I."/>
        </authorList>
    </citation>
    <scope>NUCLEOTIDE SEQUENCE [LARGE SCALE GENOMIC DNA]</scope>
    <source>
        <strain evidence="1 2">CBS 114824</strain>
    </source>
</reference>
<dbReference type="OrthoDB" id="3646646at2759"/>
<gene>
    <name evidence="1" type="ORF">AC578_5976</name>
</gene>
<keyword evidence="2" id="KW-1185">Reference proteome</keyword>
<evidence type="ECO:0000313" key="2">
    <source>
        <dbReference type="Proteomes" id="UP000070133"/>
    </source>
</evidence>
<accession>A0A139HID1</accession>
<comment type="caution">
    <text evidence="1">The sequence shown here is derived from an EMBL/GenBank/DDBJ whole genome shotgun (WGS) entry which is preliminary data.</text>
</comment>
<sequence>MASTVPIQSPTAKQDAFITKWFPKAEAHYKNMVKRSSDELWSTSAIKDANAAFIIYRIFCSEFSKHREAFMTEFISAPLESRENMSKTWARFCVQMKKLREATNVLLLVWEAYKNGDMGVEKQQWYRTLPDDFRYFVESFPKDKLGPAAKMGLWS</sequence>
<name>A0A139HID1_9PEZI</name>
<protein>
    <submittedName>
        <fullName evidence="1">Uncharacterized protein</fullName>
    </submittedName>
</protein>
<evidence type="ECO:0000313" key="1">
    <source>
        <dbReference type="EMBL" id="KXT02147.1"/>
    </source>
</evidence>
<dbReference type="EMBL" id="LFZN01000045">
    <property type="protein sequence ID" value="KXT02147.1"/>
    <property type="molecule type" value="Genomic_DNA"/>
</dbReference>
<proteinExistence type="predicted"/>
<organism evidence="1 2">
    <name type="scientific">Pseudocercospora eumusae</name>
    <dbReference type="NCBI Taxonomy" id="321146"/>
    <lineage>
        <taxon>Eukaryota</taxon>
        <taxon>Fungi</taxon>
        <taxon>Dikarya</taxon>
        <taxon>Ascomycota</taxon>
        <taxon>Pezizomycotina</taxon>
        <taxon>Dothideomycetes</taxon>
        <taxon>Dothideomycetidae</taxon>
        <taxon>Mycosphaerellales</taxon>
        <taxon>Mycosphaerellaceae</taxon>
        <taxon>Pseudocercospora</taxon>
    </lineage>
</organism>
<dbReference type="AlphaFoldDB" id="A0A139HID1"/>
<dbReference type="Proteomes" id="UP000070133">
    <property type="component" value="Unassembled WGS sequence"/>
</dbReference>